<gene>
    <name evidence="2" type="ORF">CYJ41_05435</name>
</gene>
<protein>
    <submittedName>
        <fullName evidence="2">Chain X</fullName>
    </submittedName>
</protein>
<dbReference type="Pfam" id="PF04187">
    <property type="entry name" value="Cofac_haem_bdg"/>
    <property type="match status" value="1"/>
</dbReference>
<dbReference type="Gene3D" id="1.10.8.760">
    <property type="entry name" value="Haem-binding uptake, Tiki superfamily, ChaN, domain 2"/>
    <property type="match status" value="1"/>
</dbReference>
<dbReference type="AlphaFoldDB" id="A0A2I1NA87"/>
<organism evidence="2 3">
    <name type="scientific">Campylobacter ureolyticus</name>
    <dbReference type="NCBI Taxonomy" id="827"/>
    <lineage>
        <taxon>Bacteria</taxon>
        <taxon>Pseudomonadati</taxon>
        <taxon>Campylobacterota</taxon>
        <taxon>Epsilonproteobacteria</taxon>
        <taxon>Campylobacterales</taxon>
        <taxon>Campylobacteraceae</taxon>
        <taxon>Campylobacter</taxon>
    </lineage>
</organism>
<dbReference type="EMBL" id="PKHU01000004">
    <property type="protein sequence ID" value="PKZ29282.1"/>
    <property type="molecule type" value="Genomic_DNA"/>
</dbReference>
<name>A0A2I1NA87_9BACT</name>
<dbReference type="RefSeq" id="WP_101637297.1">
    <property type="nucleotide sequence ID" value="NZ_CAUPEY010000003.1"/>
</dbReference>
<dbReference type="PROSITE" id="PS51257">
    <property type="entry name" value="PROKAR_LIPOPROTEIN"/>
    <property type="match status" value="1"/>
</dbReference>
<dbReference type="SUPFAM" id="SSF159501">
    <property type="entry name" value="EreA/ChaN-like"/>
    <property type="match status" value="1"/>
</dbReference>
<dbReference type="InterPro" id="IPR007314">
    <property type="entry name" value="Cofac_haem-bd_dom"/>
</dbReference>
<feature type="domain" description="Haem-binding uptake Tiki superfamily ChaN" evidence="1">
    <location>
        <begin position="51"/>
        <end position="243"/>
    </location>
</feature>
<sequence>MRKFVKYFIYIFVFVFLTGCAQKYTQVPADYSAFEVINLENNQTISYDKFINELLQNDIIMLGEAHTDEYHHFMQNKIINDLYRFKNLSVVFEMLGVDKQKFIDIAKKNALNLEPKELAKAIKWEKRWDYNYYKDIVESVFYSDMEFIAGNITDDEIKTIYKGAAPLNGVVSTTNEVKDKLFDIIKVSHKFNDDDNETISKMVEIQQFKDRRMADKLVHSSKLAILIAGRNHTDKTIGVPLHIIDFNKSKKFSSVGLGYECEEVEIESKNEQDYLIKFNKKENICE</sequence>
<evidence type="ECO:0000313" key="3">
    <source>
        <dbReference type="Proteomes" id="UP000234639"/>
    </source>
</evidence>
<dbReference type="PIRSF" id="PIRSF020419">
    <property type="entry name" value="Fe_uptake_reg_CjrA_prd"/>
    <property type="match status" value="1"/>
</dbReference>
<evidence type="ECO:0000259" key="1">
    <source>
        <dbReference type="Pfam" id="PF04187"/>
    </source>
</evidence>
<comment type="caution">
    <text evidence="2">The sequence shown here is derived from an EMBL/GenBank/DDBJ whole genome shotgun (WGS) entry which is preliminary data.</text>
</comment>
<accession>A0A2I1NA87</accession>
<reference evidence="2 3" key="1">
    <citation type="submission" date="2017-12" db="EMBL/GenBank/DDBJ databases">
        <title>Phylogenetic diversity of female urinary microbiome.</title>
        <authorList>
            <person name="Thomas-White K."/>
            <person name="Wolfe A.J."/>
        </authorList>
    </citation>
    <scope>NUCLEOTIDE SEQUENCE [LARGE SCALE GENOMIC DNA]</scope>
    <source>
        <strain evidence="2 3">UMB0112</strain>
    </source>
</reference>
<dbReference type="CDD" id="cd14727">
    <property type="entry name" value="ChanN-like"/>
    <property type="match status" value="1"/>
</dbReference>
<dbReference type="InterPro" id="IPR016773">
    <property type="entry name" value="Fe3_uptake_reg_CjrA_prd"/>
</dbReference>
<dbReference type="Proteomes" id="UP000234639">
    <property type="component" value="Unassembled WGS sequence"/>
</dbReference>
<proteinExistence type="predicted"/>
<dbReference type="Gene3D" id="3.40.50.11550">
    <property type="match status" value="1"/>
</dbReference>
<evidence type="ECO:0000313" key="2">
    <source>
        <dbReference type="EMBL" id="PKZ29282.1"/>
    </source>
</evidence>